<organism evidence="1 2">
    <name type="scientific">Rhodovulum marinum</name>
    <dbReference type="NCBI Taxonomy" id="320662"/>
    <lineage>
        <taxon>Bacteria</taxon>
        <taxon>Pseudomonadati</taxon>
        <taxon>Pseudomonadota</taxon>
        <taxon>Alphaproteobacteria</taxon>
        <taxon>Rhodobacterales</taxon>
        <taxon>Paracoccaceae</taxon>
        <taxon>Rhodovulum</taxon>
    </lineage>
</organism>
<comment type="caution">
    <text evidence="1">The sequence shown here is derived from an EMBL/GenBank/DDBJ whole genome shotgun (WGS) entry which is preliminary data.</text>
</comment>
<dbReference type="OrthoDB" id="7668199at2"/>
<name>A0A4R2PX69_9RHOB</name>
<dbReference type="Proteomes" id="UP000294835">
    <property type="component" value="Unassembled WGS sequence"/>
</dbReference>
<dbReference type="EMBL" id="SLXP01000017">
    <property type="protein sequence ID" value="TCP38771.1"/>
    <property type="molecule type" value="Genomic_DNA"/>
</dbReference>
<dbReference type="RefSeq" id="WP_132465601.1">
    <property type="nucleotide sequence ID" value="NZ_SLXP01000017.1"/>
</dbReference>
<keyword evidence="2" id="KW-1185">Reference proteome</keyword>
<evidence type="ECO:0000313" key="1">
    <source>
        <dbReference type="EMBL" id="TCP38771.1"/>
    </source>
</evidence>
<accession>A0A4R2PX69</accession>
<protein>
    <submittedName>
        <fullName evidence="1">Uncharacterized protein</fullName>
    </submittedName>
</protein>
<dbReference type="AlphaFoldDB" id="A0A4R2PX69"/>
<gene>
    <name evidence="1" type="ORF">EV662_1175</name>
</gene>
<proteinExistence type="predicted"/>
<reference evidence="1 2" key="1">
    <citation type="submission" date="2019-03" db="EMBL/GenBank/DDBJ databases">
        <title>Genomic Encyclopedia of Type Strains, Phase IV (KMG-IV): sequencing the most valuable type-strain genomes for metagenomic binning, comparative biology and taxonomic classification.</title>
        <authorList>
            <person name="Goeker M."/>
        </authorList>
    </citation>
    <scope>NUCLEOTIDE SEQUENCE [LARGE SCALE GENOMIC DNA]</scope>
    <source>
        <strain evidence="1 2">DSM 18063</strain>
    </source>
</reference>
<evidence type="ECO:0000313" key="2">
    <source>
        <dbReference type="Proteomes" id="UP000294835"/>
    </source>
</evidence>
<sequence>MTDQEVRLRHALAAAFDRYDERVGSPFPADVRLEIVESDAFFAQVSMASDGVVVDVSTGVVDRIDAVWNSALELSAGLPEGDRIDLLGNPSHTVDMSLRWLMQHELNHYANGHFSLTGGAALLEAGSDTRYGLVSHAEPVNTPLAELTGEELALAPLCLELQTDHDSTEIVLGAYSPENWVLFRYYATCIMVVILIIEHEERSCDGENRTHPWAATRLFMLLGHLVELPYIPAIKRAHHEGLESIPADYYPPEAEIKRYQSEVVSRVLGRSQIFAEVIGLQKLWDDLGGYDGLFEDIQRAMIGEIDDHRAFKTRGAQQWAELKPLNNRLLQMIRSIGLPE</sequence>